<dbReference type="AlphaFoldDB" id="A0A7W9BGX7"/>
<evidence type="ECO:0000256" key="2">
    <source>
        <dbReference type="SAM" id="MobiDB-lite"/>
    </source>
</evidence>
<feature type="domain" description="SpoVT-AbrB" evidence="3">
    <location>
        <begin position="5"/>
        <end position="50"/>
    </location>
</feature>
<proteinExistence type="predicted"/>
<protein>
    <submittedName>
        <fullName evidence="4">AbrB family looped-hinge helix DNA binding protein</fullName>
    </submittedName>
</protein>
<dbReference type="EMBL" id="JACIJK010000021">
    <property type="protein sequence ID" value="MBB5717030.1"/>
    <property type="molecule type" value="Genomic_DNA"/>
</dbReference>
<dbReference type="Gene3D" id="2.10.260.10">
    <property type="match status" value="1"/>
</dbReference>
<dbReference type="RefSeq" id="WP_184060783.1">
    <property type="nucleotide sequence ID" value="NZ_JACIJK010000021.1"/>
</dbReference>
<evidence type="ECO:0000256" key="1">
    <source>
        <dbReference type="PROSITE-ProRule" id="PRU01076"/>
    </source>
</evidence>
<dbReference type="InterPro" id="IPR007159">
    <property type="entry name" value="SpoVT-AbrB_dom"/>
</dbReference>
<keyword evidence="5" id="KW-1185">Reference proteome</keyword>
<keyword evidence="1" id="KW-0238">DNA-binding</keyword>
<dbReference type="SMART" id="SM00966">
    <property type="entry name" value="SpoVT_AbrB"/>
    <property type="match status" value="1"/>
</dbReference>
<dbReference type="NCBIfam" id="TIGR01439">
    <property type="entry name" value="lp_hng_hel_AbrB"/>
    <property type="match status" value="1"/>
</dbReference>
<dbReference type="SUPFAM" id="SSF89447">
    <property type="entry name" value="AbrB/MazE/MraZ-like"/>
    <property type="match status" value="1"/>
</dbReference>
<dbReference type="PROSITE" id="PS51740">
    <property type="entry name" value="SPOVT_ABRB"/>
    <property type="match status" value="1"/>
</dbReference>
<dbReference type="Pfam" id="PF04014">
    <property type="entry name" value="MazE_antitoxin"/>
    <property type="match status" value="1"/>
</dbReference>
<dbReference type="Proteomes" id="UP000546200">
    <property type="component" value="Unassembled WGS sequence"/>
</dbReference>
<feature type="region of interest" description="Disordered" evidence="2">
    <location>
        <begin position="66"/>
        <end position="92"/>
    </location>
</feature>
<dbReference type="InterPro" id="IPR037914">
    <property type="entry name" value="SpoVT-AbrB_sf"/>
</dbReference>
<sequence length="92" mass="9997">MATQSMDIKVASNGRMILPSSVRKAMGLHGDAKVILTIENDQVRLSPIGHGVSRAKALYREHAKHARTTDQFLSDRADEAAQDGVTPQEDGK</sequence>
<organism evidence="4 5">
    <name type="scientific">Sphingomonas aerophila</name>
    <dbReference type="NCBI Taxonomy" id="1344948"/>
    <lineage>
        <taxon>Bacteria</taxon>
        <taxon>Pseudomonadati</taxon>
        <taxon>Pseudomonadota</taxon>
        <taxon>Alphaproteobacteria</taxon>
        <taxon>Sphingomonadales</taxon>
        <taxon>Sphingomonadaceae</taxon>
        <taxon>Sphingomonas</taxon>
    </lineage>
</organism>
<accession>A0A7W9BGX7</accession>
<evidence type="ECO:0000313" key="4">
    <source>
        <dbReference type="EMBL" id="MBB5717030.1"/>
    </source>
</evidence>
<dbReference type="GO" id="GO:0003677">
    <property type="term" value="F:DNA binding"/>
    <property type="evidence" value="ECO:0007669"/>
    <property type="project" value="UniProtKB-UniRule"/>
</dbReference>
<gene>
    <name evidence="4" type="ORF">FHS94_003904</name>
</gene>
<comment type="caution">
    <text evidence="4">The sequence shown here is derived from an EMBL/GenBank/DDBJ whole genome shotgun (WGS) entry which is preliminary data.</text>
</comment>
<evidence type="ECO:0000259" key="3">
    <source>
        <dbReference type="PROSITE" id="PS51740"/>
    </source>
</evidence>
<reference evidence="4 5" key="1">
    <citation type="submission" date="2020-08" db="EMBL/GenBank/DDBJ databases">
        <title>Genomic Encyclopedia of Type Strains, Phase IV (KMG-IV): sequencing the most valuable type-strain genomes for metagenomic binning, comparative biology and taxonomic classification.</title>
        <authorList>
            <person name="Goeker M."/>
        </authorList>
    </citation>
    <scope>NUCLEOTIDE SEQUENCE [LARGE SCALE GENOMIC DNA]</scope>
    <source>
        <strain evidence="4 5">DSM 100044</strain>
    </source>
</reference>
<evidence type="ECO:0000313" key="5">
    <source>
        <dbReference type="Proteomes" id="UP000546200"/>
    </source>
</evidence>
<name>A0A7W9BGX7_9SPHN</name>